<proteinExistence type="predicted"/>
<sequence length="176" mass="19469">MTVVPQPVSSLLREYQDYVLAYRLRVAVGGRVTPADALLSISRYARKRLERQALARALVNKEIPLSGLRDIDRLTSETAFGFWHNPSEVAEFLRAALRQGGHPALGDPGVFAGLFTPDEHQRLGDRLLPVCEYYLTCLSLAAPGIDPAALEHLYARIEAFDLPLFVDDLPQGEPTS</sequence>
<dbReference type="HOGENOM" id="CLU_136736_0_0_0"/>
<dbReference type="Proteomes" id="UP000010467">
    <property type="component" value="Chromosome"/>
</dbReference>
<gene>
    <name evidence="1" type="ordered locus">Deipe_3575</name>
</gene>
<evidence type="ECO:0000313" key="1">
    <source>
        <dbReference type="EMBL" id="AFZ69005.1"/>
    </source>
</evidence>
<dbReference type="PATRIC" id="fig|937777.3.peg.3585"/>
<dbReference type="EMBL" id="CP003382">
    <property type="protein sequence ID" value="AFZ69005.1"/>
    <property type="molecule type" value="Genomic_DNA"/>
</dbReference>
<dbReference type="KEGG" id="dpd:Deipe_3575"/>
<dbReference type="STRING" id="937777.Deipe_3575"/>
<dbReference type="OrthoDB" id="69565at2"/>
<dbReference type="AlphaFoldDB" id="L0A7G8"/>
<dbReference type="RefSeq" id="WP_015237301.1">
    <property type="nucleotide sequence ID" value="NC_019793.1"/>
</dbReference>
<dbReference type="eggNOG" id="ENOG50334GN">
    <property type="taxonomic scope" value="Bacteria"/>
</dbReference>
<reference evidence="2" key="1">
    <citation type="submission" date="2012-03" db="EMBL/GenBank/DDBJ databases">
        <title>Complete sequence of chromosome of Deinococcus peraridilitoris DSM 19664.</title>
        <authorList>
            <person name="Lucas S."/>
            <person name="Copeland A."/>
            <person name="Lapidus A."/>
            <person name="Glavina del Rio T."/>
            <person name="Dalin E."/>
            <person name="Tice H."/>
            <person name="Bruce D."/>
            <person name="Goodwin L."/>
            <person name="Pitluck S."/>
            <person name="Peters L."/>
            <person name="Mikhailova N."/>
            <person name="Lu M."/>
            <person name="Kyrpides N."/>
            <person name="Mavromatis K."/>
            <person name="Ivanova N."/>
            <person name="Brettin T."/>
            <person name="Detter J.C."/>
            <person name="Han C."/>
            <person name="Larimer F."/>
            <person name="Land M."/>
            <person name="Hauser L."/>
            <person name="Markowitz V."/>
            <person name="Cheng J.-F."/>
            <person name="Hugenholtz P."/>
            <person name="Woyke T."/>
            <person name="Wu D."/>
            <person name="Pukall R."/>
            <person name="Steenblock K."/>
            <person name="Brambilla E."/>
            <person name="Klenk H.-P."/>
            <person name="Eisen J.A."/>
        </authorList>
    </citation>
    <scope>NUCLEOTIDE SEQUENCE [LARGE SCALE GENOMIC DNA]</scope>
    <source>
        <strain evidence="2">DSM 19664 / LMG 22246 / CIP 109416 / KR-200</strain>
    </source>
</reference>
<protein>
    <submittedName>
        <fullName evidence="1">Uncharacterized protein</fullName>
    </submittedName>
</protein>
<accession>L0A7G8</accession>
<evidence type="ECO:0000313" key="2">
    <source>
        <dbReference type="Proteomes" id="UP000010467"/>
    </source>
</evidence>
<organism evidence="1 2">
    <name type="scientific">Deinococcus peraridilitoris (strain DSM 19664 / LMG 22246 / CIP 109416 / KR-200)</name>
    <dbReference type="NCBI Taxonomy" id="937777"/>
    <lineage>
        <taxon>Bacteria</taxon>
        <taxon>Thermotogati</taxon>
        <taxon>Deinococcota</taxon>
        <taxon>Deinococci</taxon>
        <taxon>Deinococcales</taxon>
        <taxon>Deinococcaceae</taxon>
        <taxon>Deinococcus</taxon>
    </lineage>
</organism>
<keyword evidence="2" id="KW-1185">Reference proteome</keyword>
<name>L0A7G8_DEIPD</name>